<accession>A0ABM7SPG8</accession>
<dbReference type="EMBL" id="AP024819">
    <property type="protein sequence ID" value="BCZ19520.1"/>
    <property type="molecule type" value="Genomic_DNA"/>
</dbReference>
<proteinExistence type="predicted"/>
<name>A0ABM7SPG8_9HELI</name>
<dbReference type="RefSeq" id="WP_221271304.1">
    <property type="nucleotide sequence ID" value="NZ_AP024819.1"/>
</dbReference>
<keyword evidence="2" id="KW-1185">Reference proteome</keyword>
<gene>
    <name evidence="1" type="ORF">NHP190012_11620</name>
</gene>
<dbReference type="Proteomes" id="UP000826146">
    <property type="component" value="Chromosome"/>
</dbReference>
<organism evidence="1 2">
    <name type="scientific">Helicobacter gastrofelis</name>
    <dbReference type="NCBI Taxonomy" id="2849642"/>
    <lineage>
        <taxon>Bacteria</taxon>
        <taxon>Pseudomonadati</taxon>
        <taxon>Campylobacterota</taxon>
        <taxon>Epsilonproteobacteria</taxon>
        <taxon>Campylobacterales</taxon>
        <taxon>Helicobacteraceae</taxon>
        <taxon>Helicobacter</taxon>
    </lineage>
</organism>
<evidence type="ECO:0000313" key="2">
    <source>
        <dbReference type="Proteomes" id="UP000826146"/>
    </source>
</evidence>
<protein>
    <submittedName>
        <fullName evidence="1">Uncharacterized protein</fullName>
    </submittedName>
</protein>
<evidence type="ECO:0000313" key="1">
    <source>
        <dbReference type="EMBL" id="BCZ19520.1"/>
    </source>
</evidence>
<sequence length="55" mass="6142">MLEFLGLLRGQVRMGVLASKLPDGYFSLCLKALACDSEPLLHLRKKISQELLGRL</sequence>
<reference evidence="1 2" key="1">
    <citation type="submission" date="2021-07" db="EMBL/GenBank/DDBJ databases">
        <title>Novel Helicobacter sp. Isolated from a cat.</title>
        <authorList>
            <person name="Rimbara E."/>
            <person name="Suzuki M."/>
        </authorList>
    </citation>
    <scope>NUCLEOTIDE SEQUENCE [LARGE SCALE GENOMIC DNA]</scope>
    <source>
        <strain evidence="2">NHP19-012</strain>
    </source>
</reference>